<dbReference type="KEGG" id="cdep:91088775"/>
<reference evidence="4" key="1">
    <citation type="submission" date="2016-06" db="EMBL/GenBank/DDBJ databases">
        <authorList>
            <person name="Cuomo C."/>
            <person name="Litvintseva A."/>
            <person name="Heitman J."/>
            <person name="Chen Y."/>
            <person name="Sun S."/>
            <person name="Springer D."/>
            <person name="Dromer F."/>
            <person name="Young S."/>
            <person name="Zeng Q."/>
            <person name="Chapman S."/>
            <person name="Gujja S."/>
            <person name="Saif S."/>
            <person name="Birren B."/>
        </authorList>
    </citation>
    <scope>NUCLEOTIDE SEQUENCE</scope>
    <source>
        <strain evidence="4">CBS 7841</strain>
    </source>
</reference>
<feature type="region of interest" description="Disordered" evidence="2">
    <location>
        <begin position="645"/>
        <end position="676"/>
    </location>
</feature>
<evidence type="ECO:0000256" key="1">
    <source>
        <dbReference type="SAM" id="Coils"/>
    </source>
</evidence>
<feature type="compositionally biased region" description="Polar residues" evidence="2">
    <location>
        <begin position="14"/>
        <end position="27"/>
    </location>
</feature>
<evidence type="ECO:0000259" key="3">
    <source>
        <dbReference type="Pfam" id="PF25995"/>
    </source>
</evidence>
<dbReference type="RefSeq" id="XP_066070042.1">
    <property type="nucleotide sequence ID" value="XM_066213945.1"/>
</dbReference>
<feature type="region of interest" description="Disordered" evidence="2">
    <location>
        <begin position="760"/>
        <end position="793"/>
    </location>
</feature>
<evidence type="ECO:0000256" key="2">
    <source>
        <dbReference type="SAM" id="MobiDB-lite"/>
    </source>
</evidence>
<dbReference type="Proteomes" id="UP000094043">
    <property type="component" value="Chromosome 5"/>
</dbReference>
<feature type="domain" description="STB6-like N-terminal" evidence="3">
    <location>
        <begin position="69"/>
        <end position="187"/>
    </location>
</feature>
<feature type="coiled-coil region" evidence="1">
    <location>
        <begin position="858"/>
        <end position="917"/>
    </location>
</feature>
<feature type="compositionally biased region" description="Low complexity" evidence="2">
    <location>
        <begin position="657"/>
        <end position="672"/>
    </location>
</feature>
<feature type="region of interest" description="Disordered" evidence="2">
    <location>
        <begin position="14"/>
        <end position="41"/>
    </location>
</feature>
<feature type="compositionally biased region" description="Basic and acidic residues" evidence="2">
    <location>
        <begin position="558"/>
        <end position="577"/>
    </location>
</feature>
<dbReference type="GeneID" id="91088775"/>
<keyword evidence="1" id="KW-0175">Coiled coil</keyword>
<proteinExistence type="predicted"/>
<evidence type="ECO:0000313" key="4">
    <source>
        <dbReference type="EMBL" id="WVN89342.1"/>
    </source>
</evidence>
<feature type="compositionally biased region" description="Low complexity" evidence="2">
    <location>
        <begin position="222"/>
        <end position="244"/>
    </location>
</feature>
<dbReference type="VEuPathDB" id="FungiDB:L203_02235"/>
<sequence>MSYTLSPTNISPISNAASPSTPANRFISSATPSPSPHQSSSSYVLLIPTDRSIHELKTKWISRLGRLRVDKEVVLKGYALYSLRSWFLSRTHFSHTIVTRTGKPNEQISVYCLVPASELSEQEGALEITTAIRFLAAESRSQPQKTELGTLLVTTPSAFGQDVNPVPGGDFRIAKPYIIVNTGLRRLGCGGRAILGFELPIPALRRKFHDLYRIPVPTHTIPTASRTNSPTTSPTRPRSFSTPPQAQILSSSPINRVHEEIIGDPFTYLVVELVKLIQASLALWGMFDDLDGEGNKMEGGNSVSESDMEIDGLFCDETKAAIFNWRRIMGMEHEESLKLEKETSGGCIDPKTLASLLSSVTSIHYLLDSLDIERLPKDPFASIRKTLKAWMSYQILYKCPDPSPFLSVPSIKTLARHYMTNRRHTGDGLRVQRLLYEVAHTASNLSANLKGVAEDTPLRRREHHLRQLDLTRFEDEASGVEMIVPEGEVGMIAPPNVITSDLEAYIRGILRSREKDWDVIGARRVAELWNGTVADSVDGYKKRRGMLSFGLASRARSGSREREKGVLRRRTTSKDESIQDDDEGDLRGTIRDLGERAGQAFKEGLGIMSRKSALHETSDSETGVGLVPSTLRTVLLRKKHDNVPTLVEPEPAGAVLSNSPSPSNSNRNQLPNANQSVSLHGNKLSFLGSGSRALSRVPSAVHPPTIHMPFGNDSDIWSRLSLRGKSPGDERSDFDWGQSHGRANGAGNYLGAKALLAEGTASASRAPPDGSITRRNRGRFPIMPRSNSDGADITFDESDKQWEISTLRGTGKRRGNELNRGVSRRRSFNDLCDYPDMRVLSAEKLEIDVEMCAVIMELRATEQKLAQKAKDAKMLEEAVYNAILTIGQSSRARRTQVDTLMAQANSLRESLETLEIDEDPEEALPYDRFHYYLSEETHRSELLDDLGRVKEMWEEVRREGAERRQKMDRKEVKRGWTWWSW</sequence>
<gene>
    <name evidence="4" type="ORF">L203_104565</name>
</gene>
<dbReference type="Pfam" id="PF25995">
    <property type="entry name" value="STB6_N"/>
    <property type="match status" value="1"/>
</dbReference>
<keyword evidence="5" id="KW-1185">Reference proteome</keyword>
<name>A0A1E3ILP7_9TREE</name>
<dbReference type="GO" id="GO:0070822">
    <property type="term" value="C:Sin3-type complex"/>
    <property type="evidence" value="ECO:0007669"/>
    <property type="project" value="TreeGrafter"/>
</dbReference>
<dbReference type="PANTHER" id="PTHR31011:SF2">
    <property type="entry name" value="PROTEIN STB2-RELATED"/>
    <property type="match status" value="1"/>
</dbReference>
<accession>A0A1E3ILP7</accession>
<dbReference type="PANTHER" id="PTHR31011">
    <property type="entry name" value="PROTEIN STB2-RELATED"/>
    <property type="match status" value="1"/>
</dbReference>
<feature type="compositionally biased region" description="Low complexity" evidence="2">
    <location>
        <begin position="28"/>
        <end position="41"/>
    </location>
</feature>
<feature type="region of interest" description="Disordered" evidence="2">
    <location>
        <begin position="558"/>
        <end position="588"/>
    </location>
</feature>
<dbReference type="AlphaFoldDB" id="A0A1E3ILP7"/>
<protein>
    <recommendedName>
        <fullName evidence="3">STB6-like N-terminal domain-containing protein</fullName>
    </recommendedName>
</protein>
<organism evidence="4 5">
    <name type="scientific">Cryptococcus depauperatus CBS 7841</name>
    <dbReference type="NCBI Taxonomy" id="1295531"/>
    <lineage>
        <taxon>Eukaryota</taxon>
        <taxon>Fungi</taxon>
        <taxon>Dikarya</taxon>
        <taxon>Basidiomycota</taxon>
        <taxon>Agaricomycotina</taxon>
        <taxon>Tremellomycetes</taxon>
        <taxon>Tremellales</taxon>
        <taxon>Cryptococcaceae</taxon>
        <taxon>Cryptococcus</taxon>
    </lineage>
</organism>
<dbReference type="InterPro" id="IPR059025">
    <property type="entry name" value="STB6_N"/>
</dbReference>
<dbReference type="OrthoDB" id="19806at2759"/>
<evidence type="ECO:0000313" key="5">
    <source>
        <dbReference type="Proteomes" id="UP000094043"/>
    </source>
</evidence>
<dbReference type="InterPro" id="IPR038919">
    <property type="entry name" value="STB2/STB2"/>
</dbReference>
<reference evidence="4" key="3">
    <citation type="submission" date="2024-01" db="EMBL/GenBank/DDBJ databases">
        <authorList>
            <person name="Coelho M.A."/>
            <person name="David-Palma M."/>
            <person name="Shea T."/>
            <person name="Sun S."/>
            <person name="Cuomo C.A."/>
            <person name="Heitman J."/>
        </authorList>
    </citation>
    <scope>NUCLEOTIDE SEQUENCE</scope>
    <source>
        <strain evidence="4">CBS 7841</strain>
    </source>
</reference>
<reference evidence="4" key="2">
    <citation type="journal article" date="2022" name="Elife">
        <title>Obligate sexual reproduction of a homothallic fungus closely related to the Cryptococcus pathogenic species complex.</title>
        <authorList>
            <person name="Passer A.R."/>
            <person name="Clancey S.A."/>
            <person name="Shea T."/>
            <person name="David-Palma M."/>
            <person name="Averette A.F."/>
            <person name="Boekhout T."/>
            <person name="Porcel B.M."/>
            <person name="Nowrousian M."/>
            <person name="Cuomo C.A."/>
            <person name="Sun S."/>
            <person name="Heitman J."/>
            <person name="Coelho M.A."/>
        </authorList>
    </citation>
    <scope>NUCLEOTIDE SEQUENCE</scope>
    <source>
        <strain evidence="4">CBS 7841</strain>
    </source>
</reference>
<dbReference type="EMBL" id="CP143788">
    <property type="protein sequence ID" value="WVN89342.1"/>
    <property type="molecule type" value="Genomic_DNA"/>
</dbReference>
<feature type="region of interest" description="Disordered" evidence="2">
    <location>
        <begin position="219"/>
        <end position="250"/>
    </location>
</feature>